<evidence type="ECO:0000313" key="6">
    <source>
        <dbReference type="Proteomes" id="UP000640333"/>
    </source>
</evidence>
<protein>
    <submittedName>
        <fullName evidence="5">FAD-dependent monooxygenase</fullName>
    </submittedName>
</protein>
<dbReference type="Gene3D" id="3.40.30.120">
    <property type="match status" value="1"/>
</dbReference>
<evidence type="ECO:0000256" key="1">
    <source>
        <dbReference type="ARBA" id="ARBA00001974"/>
    </source>
</evidence>
<accession>A0A8J7K5J6</accession>
<dbReference type="Gene3D" id="3.50.50.60">
    <property type="entry name" value="FAD/NAD(P)-binding domain"/>
    <property type="match status" value="1"/>
</dbReference>
<sequence length="563" mass="63978">MHFPDSSPRASLYYDYQIYPFRRPPELNGDTLQHKVVIIGAGPVGLVTALDLARYGIPSVLIEADVQVSQGSRAIVFTRRSMEILQQVGVTDRMLEKVLPWRCGNSFYRGERVFRMEAPYDEDDRFQPMNNLQQQYLEEYLVDQVLAEPLIDLRWGTKVIAIDNQPDGVQLTLDTPEGEYQLHSDWLVAADGAKSTIRGMLGPRMEGDSYTGNFVIADIKINIDLPTERLAYFDPEWNPGNTILMHREPEGIWRLDYQLPEGETAEEALAPESLNKRIQAQLDMIGVDAPWEMDWCSVYSARAMTLPDYLHDRVLFTGDAAHMLPIFGVRGANTGWQDCHNMAWKLAFAIKGWAPEHLLASYSQERVTAAREIIDEASKSTRFMTPPDRGFRLLRDATLSLSLTQPFVRPLFHWRTSRAHDYLDSVLNCMRDDNAEFSAGPVKGAPLQNIRLGDDDYLFDRLGASIYLLYFSDQAELPMALTLLKDAVTRSGVPFEVVQISRKPLASQSHQVIHDPIGHMHQRYDASEGTSYLVRPDQHVSARWKQFDNGDLLTAMKRLINLS</sequence>
<keyword evidence="6" id="KW-1185">Reference proteome</keyword>
<gene>
    <name evidence="5" type="ORF">IOQ59_07320</name>
</gene>
<evidence type="ECO:0000259" key="4">
    <source>
        <dbReference type="Pfam" id="PF01494"/>
    </source>
</evidence>
<dbReference type="NCBIfam" id="NF006002">
    <property type="entry name" value="PRK08132.1"/>
    <property type="match status" value="1"/>
</dbReference>
<comment type="cofactor">
    <cofactor evidence="1">
        <name>FAD</name>
        <dbReference type="ChEBI" id="CHEBI:57692"/>
    </cofactor>
</comment>
<dbReference type="AlphaFoldDB" id="A0A8J7K5J6"/>
<keyword evidence="5" id="KW-0503">Monooxygenase</keyword>
<dbReference type="InterPro" id="IPR036188">
    <property type="entry name" value="FAD/NAD-bd_sf"/>
</dbReference>
<feature type="domain" description="FAD-binding" evidence="4">
    <location>
        <begin position="35"/>
        <end position="376"/>
    </location>
</feature>
<dbReference type="Proteomes" id="UP000640333">
    <property type="component" value="Unassembled WGS sequence"/>
</dbReference>
<dbReference type="GO" id="GO:0071949">
    <property type="term" value="F:FAD binding"/>
    <property type="evidence" value="ECO:0007669"/>
    <property type="project" value="InterPro"/>
</dbReference>
<evidence type="ECO:0000256" key="2">
    <source>
        <dbReference type="ARBA" id="ARBA00022630"/>
    </source>
</evidence>
<proteinExistence type="predicted"/>
<keyword evidence="5" id="KW-0560">Oxidoreductase</keyword>
<evidence type="ECO:0000256" key="3">
    <source>
        <dbReference type="ARBA" id="ARBA00022827"/>
    </source>
</evidence>
<dbReference type="PANTHER" id="PTHR43004:SF19">
    <property type="entry name" value="BINDING MONOOXYGENASE, PUTATIVE (JCVI)-RELATED"/>
    <property type="match status" value="1"/>
</dbReference>
<reference evidence="5" key="1">
    <citation type="submission" date="2020-10" db="EMBL/GenBank/DDBJ databases">
        <title>Bacterium isolated from coastal waters sediment.</title>
        <authorList>
            <person name="Chen R.-J."/>
            <person name="Lu D.-C."/>
            <person name="Zhu K.-L."/>
            <person name="Du Z.-J."/>
        </authorList>
    </citation>
    <scope>NUCLEOTIDE SEQUENCE</scope>
    <source>
        <strain evidence="5">N1Y112</strain>
    </source>
</reference>
<name>A0A8J7K5J6_9GAMM</name>
<dbReference type="InterPro" id="IPR002938">
    <property type="entry name" value="FAD-bd"/>
</dbReference>
<dbReference type="PRINTS" id="PR00420">
    <property type="entry name" value="RNGMNOXGNASE"/>
</dbReference>
<evidence type="ECO:0000313" key="5">
    <source>
        <dbReference type="EMBL" id="MBE9397070.1"/>
    </source>
</evidence>
<dbReference type="InterPro" id="IPR050641">
    <property type="entry name" value="RIFMO-like"/>
</dbReference>
<dbReference type="EMBL" id="JADEYS010000006">
    <property type="protein sequence ID" value="MBE9397070.1"/>
    <property type="molecule type" value="Genomic_DNA"/>
</dbReference>
<keyword evidence="3" id="KW-0274">FAD</keyword>
<organism evidence="5 6">
    <name type="scientific">Pontibacterium sinense</name>
    <dbReference type="NCBI Taxonomy" id="2781979"/>
    <lineage>
        <taxon>Bacteria</taxon>
        <taxon>Pseudomonadati</taxon>
        <taxon>Pseudomonadota</taxon>
        <taxon>Gammaproteobacteria</taxon>
        <taxon>Oceanospirillales</taxon>
        <taxon>Oceanospirillaceae</taxon>
        <taxon>Pontibacterium</taxon>
    </lineage>
</organism>
<keyword evidence="2" id="KW-0285">Flavoprotein</keyword>
<dbReference type="SUPFAM" id="SSF51905">
    <property type="entry name" value="FAD/NAD(P)-binding domain"/>
    <property type="match status" value="1"/>
</dbReference>
<dbReference type="PANTHER" id="PTHR43004">
    <property type="entry name" value="TRK SYSTEM POTASSIUM UPTAKE PROTEIN"/>
    <property type="match status" value="1"/>
</dbReference>
<dbReference type="Gene3D" id="3.30.70.2450">
    <property type="match status" value="1"/>
</dbReference>
<dbReference type="GO" id="GO:0016709">
    <property type="term" value="F:oxidoreductase activity, acting on paired donors, with incorporation or reduction of molecular oxygen, NAD(P)H as one donor, and incorporation of one atom of oxygen"/>
    <property type="evidence" value="ECO:0007669"/>
    <property type="project" value="UniProtKB-ARBA"/>
</dbReference>
<comment type="caution">
    <text evidence="5">The sequence shown here is derived from an EMBL/GenBank/DDBJ whole genome shotgun (WGS) entry which is preliminary data.</text>
</comment>
<dbReference type="Pfam" id="PF01494">
    <property type="entry name" value="FAD_binding_3"/>
    <property type="match status" value="1"/>
</dbReference>
<dbReference type="RefSeq" id="WP_193952627.1">
    <property type="nucleotide sequence ID" value="NZ_JADEYS010000006.1"/>
</dbReference>